<dbReference type="Proteomes" id="UP000334820">
    <property type="component" value="Unassembled WGS sequence"/>
</dbReference>
<evidence type="ECO:0000313" key="2">
    <source>
        <dbReference type="Proteomes" id="UP000334820"/>
    </source>
</evidence>
<gene>
    <name evidence="1" type="ORF">KTAU_06140</name>
</gene>
<name>A0A5J4K762_9CHLR</name>
<organism evidence="1 2">
    <name type="scientific">Thermogemmatispora aurantia</name>
    <dbReference type="NCBI Taxonomy" id="2045279"/>
    <lineage>
        <taxon>Bacteria</taxon>
        <taxon>Bacillati</taxon>
        <taxon>Chloroflexota</taxon>
        <taxon>Ktedonobacteria</taxon>
        <taxon>Thermogemmatisporales</taxon>
        <taxon>Thermogemmatisporaceae</taxon>
        <taxon>Thermogemmatispora</taxon>
    </lineage>
</organism>
<reference evidence="1 2" key="1">
    <citation type="journal article" date="2019" name="Int. J. Syst. Evol. Microbiol.">
        <title>Thermogemmatispora aurantia sp. nov. and Thermogemmatispora argillosa sp. nov., within the class Ktedonobacteria, and emended description of the genus Thermogemmatispora.</title>
        <authorList>
            <person name="Zheng Y."/>
            <person name="Wang C.M."/>
            <person name="Sakai Y."/>
            <person name="Abe K."/>
            <person name="Yokota A."/>
            <person name="Yabe S."/>
        </authorList>
    </citation>
    <scope>NUCLEOTIDE SEQUENCE [LARGE SCALE GENOMIC DNA]</scope>
    <source>
        <strain evidence="1 2">A1-2</strain>
    </source>
</reference>
<accession>A0A5J4K762</accession>
<protein>
    <submittedName>
        <fullName evidence="1">Uncharacterized protein</fullName>
    </submittedName>
</protein>
<comment type="caution">
    <text evidence="1">The sequence shown here is derived from an EMBL/GenBank/DDBJ whole genome shotgun (WGS) entry which is preliminary data.</text>
</comment>
<dbReference type="AlphaFoldDB" id="A0A5J4K762"/>
<dbReference type="EMBL" id="BKZV01000001">
    <property type="protein sequence ID" value="GER81976.1"/>
    <property type="molecule type" value="Genomic_DNA"/>
</dbReference>
<proteinExistence type="predicted"/>
<keyword evidence="2" id="KW-1185">Reference proteome</keyword>
<sequence length="52" mass="5707">MLIRLSSGNQRSKALAFWPGPVSLVKKRALSQHLDCLALLTCYAILTAYAES</sequence>
<evidence type="ECO:0000313" key="1">
    <source>
        <dbReference type="EMBL" id="GER81976.1"/>
    </source>
</evidence>